<keyword evidence="3" id="KW-0804">Transcription</keyword>
<gene>
    <name evidence="5" type="ORF">ACFY1D_37045</name>
</gene>
<protein>
    <submittedName>
        <fullName evidence="5">GntR family transcriptional regulator</fullName>
    </submittedName>
</protein>
<dbReference type="Pfam" id="PF00392">
    <property type="entry name" value="GntR"/>
    <property type="match status" value="1"/>
</dbReference>
<dbReference type="SMART" id="SM00345">
    <property type="entry name" value="HTH_GNTR"/>
    <property type="match status" value="1"/>
</dbReference>
<proteinExistence type="predicted"/>
<dbReference type="InterPro" id="IPR036390">
    <property type="entry name" value="WH_DNA-bd_sf"/>
</dbReference>
<dbReference type="InterPro" id="IPR000524">
    <property type="entry name" value="Tscrpt_reg_HTH_GntR"/>
</dbReference>
<evidence type="ECO:0000256" key="2">
    <source>
        <dbReference type="ARBA" id="ARBA00023125"/>
    </source>
</evidence>
<dbReference type="PANTHER" id="PTHR44846">
    <property type="entry name" value="MANNOSYL-D-GLYCERATE TRANSPORT/METABOLISM SYSTEM REPRESSOR MNGR-RELATED"/>
    <property type="match status" value="1"/>
</dbReference>
<dbReference type="CDD" id="cd07377">
    <property type="entry name" value="WHTH_GntR"/>
    <property type="match status" value="1"/>
</dbReference>
<dbReference type="Proteomes" id="UP001602058">
    <property type="component" value="Unassembled WGS sequence"/>
</dbReference>
<dbReference type="InterPro" id="IPR028978">
    <property type="entry name" value="Chorismate_lyase_/UTRA_dom_sf"/>
</dbReference>
<dbReference type="RefSeq" id="WP_387892461.1">
    <property type="nucleotide sequence ID" value="NZ_JBIAWJ010000031.1"/>
</dbReference>
<evidence type="ECO:0000256" key="1">
    <source>
        <dbReference type="ARBA" id="ARBA00023015"/>
    </source>
</evidence>
<dbReference type="SUPFAM" id="SSF46785">
    <property type="entry name" value="Winged helix' DNA-binding domain"/>
    <property type="match status" value="1"/>
</dbReference>
<dbReference type="SMART" id="SM00866">
    <property type="entry name" value="UTRA"/>
    <property type="match status" value="1"/>
</dbReference>
<keyword evidence="6" id="KW-1185">Reference proteome</keyword>
<evidence type="ECO:0000256" key="3">
    <source>
        <dbReference type="ARBA" id="ARBA00023163"/>
    </source>
</evidence>
<dbReference type="PRINTS" id="PR00035">
    <property type="entry name" value="HTHGNTR"/>
</dbReference>
<dbReference type="InterPro" id="IPR050679">
    <property type="entry name" value="Bact_HTH_transcr_reg"/>
</dbReference>
<reference evidence="5 6" key="1">
    <citation type="submission" date="2024-10" db="EMBL/GenBank/DDBJ databases">
        <title>The Natural Products Discovery Center: Release of the First 8490 Sequenced Strains for Exploring Actinobacteria Biosynthetic Diversity.</title>
        <authorList>
            <person name="Kalkreuter E."/>
            <person name="Kautsar S.A."/>
            <person name="Yang D."/>
            <person name="Bader C.D."/>
            <person name="Teijaro C.N."/>
            <person name="Fluegel L."/>
            <person name="Davis C.M."/>
            <person name="Simpson J.R."/>
            <person name="Lauterbach L."/>
            <person name="Steele A.D."/>
            <person name="Gui C."/>
            <person name="Meng S."/>
            <person name="Li G."/>
            <person name="Viehrig K."/>
            <person name="Ye F."/>
            <person name="Su P."/>
            <person name="Kiefer A.F."/>
            <person name="Nichols A."/>
            <person name="Cepeda A.J."/>
            <person name="Yan W."/>
            <person name="Fan B."/>
            <person name="Jiang Y."/>
            <person name="Adhikari A."/>
            <person name="Zheng C.-J."/>
            <person name="Schuster L."/>
            <person name="Cowan T.M."/>
            <person name="Smanski M.J."/>
            <person name="Chevrette M.G."/>
            <person name="De Carvalho L.P.S."/>
            <person name="Shen B."/>
        </authorList>
    </citation>
    <scope>NUCLEOTIDE SEQUENCE [LARGE SCALE GENOMIC DNA]</scope>
    <source>
        <strain evidence="5 6">NPDC001390</strain>
    </source>
</reference>
<dbReference type="Gene3D" id="1.10.10.10">
    <property type="entry name" value="Winged helix-like DNA-binding domain superfamily/Winged helix DNA-binding domain"/>
    <property type="match status" value="1"/>
</dbReference>
<comment type="caution">
    <text evidence="5">The sequence shown here is derived from an EMBL/GenBank/DDBJ whole genome shotgun (WGS) entry which is preliminary data.</text>
</comment>
<dbReference type="EMBL" id="JBIAWJ010000031">
    <property type="protein sequence ID" value="MFF4526980.1"/>
    <property type="molecule type" value="Genomic_DNA"/>
</dbReference>
<name>A0ABW6UU37_9ACTN</name>
<evidence type="ECO:0000313" key="6">
    <source>
        <dbReference type="Proteomes" id="UP001602058"/>
    </source>
</evidence>
<evidence type="ECO:0000259" key="4">
    <source>
        <dbReference type="PROSITE" id="PS50949"/>
    </source>
</evidence>
<dbReference type="PROSITE" id="PS50949">
    <property type="entry name" value="HTH_GNTR"/>
    <property type="match status" value="1"/>
</dbReference>
<dbReference type="Gene3D" id="3.40.1410.10">
    <property type="entry name" value="Chorismate lyase-like"/>
    <property type="match status" value="1"/>
</dbReference>
<dbReference type="PANTHER" id="PTHR44846:SF17">
    <property type="entry name" value="GNTR-FAMILY TRANSCRIPTIONAL REGULATOR"/>
    <property type="match status" value="1"/>
</dbReference>
<dbReference type="SUPFAM" id="SSF64288">
    <property type="entry name" value="Chorismate lyase-like"/>
    <property type="match status" value="1"/>
</dbReference>
<dbReference type="InterPro" id="IPR036388">
    <property type="entry name" value="WH-like_DNA-bd_sf"/>
</dbReference>
<sequence length="252" mass="28124">MPTQPQPARPRYQQIADELRHAIETGKFLPGAKIPGENQIMSQYEVARNTARQALAVLRDQGLTEARKGSGIYVRAFRPIRRNAVSRLSQQQWGSGKSIWAADIDDRPLTTVDVEVVEVDAPEHIAAAMKLPNRARVWRRSRTFVVEGEPVNRAVSYLPSDLVAGSRITEVDTGPGGTYARLAELGHKPIRFREEIRVRMPMPAEVEALQLPPATPVILVARTAIDESGRVVEVNEMAMNSSRYILEYDFTS</sequence>
<evidence type="ECO:0000313" key="5">
    <source>
        <dbReference type="EMBL" id="MFF4526980.1"/>
    </source>
</evidence>
<organism evidence="5 6">
    <name type="scientific">Streptomyces bluensis</name>
    <dbReference type="NCBI Taxonomy" id="33897"/>
    <lineage>
        <taxon>Bacteria</taxon>
        <taxon>Bacillati</taxon>
        <taxon>Actinomycetota</taxon>
        <taxon>Actinomycetes</taxon>
        <taxon>Kitasatosporales</taxon>
        <taxon>Streptomycetaceae</taxon>
        <taxon>Streptomyces</taxon>
    </lineage>
</organism>
<accession>A0ABW6UU37</accession>
<feature type="domain" description="HTH gntR-type" evidence="4">
    <location>
        <begin position="9"/>
        <end position="77"/>
    </location>
</feature>
<keyword evidence="1" id="KW-0805">Transcription regulation</keyword>
<keyword evidence="2" id="KW-0238">DNA-binding</keyword>
<dbReference type="InterPro" id="IPR011663">
    <property type="entry name" value="UTRA"/>
</dbReference>
<dbReference type="Pfam" id="PF07702">
    <property type="entry name" value="UTRA"/>
    <property type="match status" value="1"/>
</dbReference>